<feature type="region of interest" description="Disordered" evidence="2">
    <location>
        <begin position="1"/>
        <end position="90"/>
    </location>
</feature>
<feature type="compositionally biased region" description="Basic and acidic residues" evidence="2">
    <location>
        <begin position="24"/>
        <end position="46"/>
    </location>
</feature>
<dbReference type="OMA" id="VEILMCQ"/>
<feature type="compositionally biased region" description="Pro residues" evidence="2">
    <location>
        <begin position="1"/>
        <end position="23"/>
    </location>
</feature>
<dbReference type="GeneTree" id="ENSGT00940000163338"/>
<evidence type="ECO:0000313" key="4">
    <source>
        <dbReference type="Proteomes" id="UP000008225"/>
    </source>
</evidence>
<dbReference type="Ensembl" id="ENSCJAT00000140008.1">
    <property type="protein sequence ID" value="ENSCJAP00000092274.1"/>
    <property type="gene ID" value="ENSCJAG00000078523.1"/>
</dbReference>
<comment type="similarity">
    <text evidence="1">Belongs to the GOLGA6 family.</text>
</comment>
<sequence length="206" mass="22966">MWPQPHNPPQPHVPLQPHFPPHPEMAKETRESKWAEAKEKLREYHQHNSPGVSTGATDTKREINNGSNPETTTSAGCHSPEDENRPSHHHQAVLRRQVEAQAHTIGALERALYFSENAARQLEGDCRYLFGCLQHASQHVEDLKQALSDVSTWKKVVDRVSPTTCPIPWQSGFPDGGVMVKVPSAGWSVLPRRQHGPFLGASVCDC</sequence>
<reference evidence="3 4" key="1">
    <citation type="submission" date="2009-03" db="EMBL/GenBank/DDBJ databases">
        <authorList>
            <person name="Warren W."/>
            <person name="Ye L."/>
            <person name="Minx P."/>
            <person name="Worley K."/>
            <person name="Gibbs R."/>
            <person name="Wilson R.K."/>
        </authorList>
    </citation>
    <scope>NUCLEOTIDE SEQUENCE [LARGE SCALE GENOMIC DNA]</scope>
</reference>
<evidence type="ECO:0000256" key="1">
    <source>
        <dbReference type="ARBA" id="ARBA00008368"/>
    </source>
</evidence>
<organism evidence="3 4">
    <name type="scientific">Callithrix jacchus</name>
    <name type="common">White-tufted-ear marmoset</name>
    <name type="synonym">Simia Jacchus</name>
    <dbReference type="NCBI Taxonomy" id="9483"/>
    <lineage>
        <taxon>Eukaryota</taxon>
        <taxon>Metazoa</taxon>
        <taxon>Chordata</taxon>
        <taxon>Craniata</taxon>
        <taxon>Vertebrata</taxon>
        <taxon>Euteleostomi</taxon>
        <taxon>Mammalia</taxon>
        <taxon>Eutheria</taxon>
        <taxon>Euarchontoglires</taxon>
        <taxon>Primates</taxon>
        <taxon>Haplorrhini</taxon>
        <taxon>Platyrrhini</taxon>
        <taxon>Cebidae</taxon>
        <taxon>Callitrichinae</taxon>
        <taxon>Callithrix</taxon>
        <taxon>Callithrix</taxon>
    </lineage>
</organism>
<dbReference type="PANTHER" id="PTHR23143">
    <property type="entry name" value="TRICHOHYALIN-RELATED"/>
    <property type="match status" value="1"/>
</dbReference>
<proteinExistence type="inferred from homology"/>
<feature type="compositionally biased region" description="Polar residues" evidence="2">
    <location>
        <begin position="64"/>
        <end position="76"/>
    </location>
</feature>
<evidence type="ECO:0000256" key="2">
    <source>
        <dbReference type="SAM" id="MobiDB-lite"/>
    </source>
</evidence>
<feature type="compositionally biased region" description="Polar residues" evidence="2">
    <location>
        <begin position="47"/>
        <end position="57"/>
    </location>
</feature>
<reference evidence="3" key="3">
    <citation type="submission" date="2025-09" db="UniProtKB">
        <authorList>
            <consortium name="Ensembl"/>
        </authorList>
    </citation>
    <scope>IDENTIFICATION</scope>
</reference>
<dbReference type="InterPro" id="IPR026737">
    <property type="entry name" value="GOLGA6L"/>
</dbReference>
<protein>
    <submittedName>
        <fullName evidence="3">Uncharacterized protein</fullName>
    </submittedName>
</protein>
<accession>A0A8I3WN08</accession>
<reference evidence="3" key="2">
    <citation type="submission" date="2025-08" db="UniProtKB">
        <authorList>
            <consortium name="Ensembl"/>
        </authorList>
    </citation>
    <scope>IDENTIFICATION</scope>
</reference>
<keyword evidence="4" id="KW-1185">Reference proteome</keyword>
<evidence type="ECO:0000313" key="3">
    <source>
        <dbReference type="Ensembl" id="ENSCJAP00000092274.1"/>
    </source>
</evidence>
<name>A0A8I3WN08_CALJA</name>
<dbReference type="AlphaFoldDB" id="A0A8I3WN08"/>
<dbReference type="Proteomes" id="UP000008225">
    <property type="component" value="Chromosome 9"/>
</dbReference>
<dbReference type="PANTHER" id="PTHR23143:SF23">
    <property type="entry name" value="ZINC FINGER PROTEIN 729-LIKE"/>
    <property type="match status" value="1"/>
</dbReference>